<feature type="non-terminal residue" evidence="3">
    <location>
        <position position="82"/>
    </location>
</feature>
<comment type="caution">
    <text evidence="3">The sequence shown here is derived from an EMBL/GenBank/DDBJ whole genome shotgun (WGS) entry which is preliminary data.</text>
</comment>
<protein>
    <recommendedName>
        <fullName evidence="5">Alanine and proline-rich secreted protein Apa</fullName>
    </recommendedName>
</protein>
<keyword evidence="2" id="KW-0732">Signal</keyword>
<name>A0ABX0CL67_9NOCA</name>
<accession>A0ABX0CL67</accession>
<organism evidence="3 4">
    <name type="scientific">Nocardia cyriacigeorgica</name>
    <dbReference type="NCBI Taxonomy" id="135487"/>
    <lineage>
        <taxon>Bacteria</taxon>
        <taxon>Bacillati</taxon>
        <taxon>Actinomycetota</taxon>
        <taxon>Actinomycetes</taxon>
        <taxon>Mycobacteriales</taxon>
        <taxon>Nocardiaceae</taxon>
        <taxon>Nocardia</taxon>
    </lineage>
</organism>
<gene>
    <name evidence="3" type="ORF">GV794_02205</name>
</gene>
<feature type="region of interest" description="Disordered" evidence="1">
    <location>
        <begin position="51"/>
        <end position="82"/>
    </location>
</feature>
<evidence type="ECO:0000313" key="4">
    <source>
        <dbReference type="Proteomes" id="UP000470876"/>
    </source>
</evidence>
<feature type="signal peptide" evidence="2">
    <location>
        <begin position="1"/>
        <end position="31"/>
    </location>
</feature>
<evidence type="ECO:0008006" key="5">
    <source>
        <dbReference type="Google" id="ProtNLM"/>
    </source>
</evidence>
<dbReference type="Proteomes" id="UP000470876">
    <property type="component" value="Unassembled WGS sequence"/>
</dbReference>
<proteinExistence type="predicted"/>
<sequence>MPDRRLSNIRRRSLREGFAFAVAAAGIVAVAASSAVSVADDRVPERVAMVSEQQPAQAEPVADKPADQPVAEAVPAPAPAPA</sequence>
<evidence type="ECO:0000313" key="3">
    <source>
        <dbReference type="EMBL" id="NEW54479.1"/>
    </source>
</evidence>
<reference evidence="3 4" key="1">
    <citation type="submission" date="2020-01" db="EMBL/GenBank/DDBJ databases">
        <title>Genetics and antimicrobial susceptibilities of Nocardia species isolated from the soil; a comparison with species isolated from humans.</title>
        <authorList>
            <person name="Carrasco G."/>
            <person name="Monzon S."/>
            <person name="Sansegundo M."/>
            <person name="Garcia E."/>
            <person name="Garrido N."/>
            <person name="Medina M.J."/>
            <person name="Villalon P."/>
            <person name="Ramirez-Arocha A.C."/>
            <person name="Jimenez P."/>
            <person name="Cuesta I."/>
            <person name="Valdezate S."/>
        </authorList>
    </citation>
    <scope>NUCLEOTIDE SEQUENCE [LARGE SCALE GENOMIC DNA]</scope>
    <source>
        <strain evidence="3 4">CNM20110649</strain>
    </source>
</reference>
<keyword evidence="4" id="KW-1185">Reference proteome</keyword>
<evidence type="ECO:0000256" key="2">
    <source>
        <dbReference type="SAM" id="SignalP"/>
    </source>
</evidence>
<evidence type="ECO:0000256" key="1">
    <source>
        <dbReference type="SAM" id="MobiDB-lite"/>
    </source>
</evidence>
<dbReference type="EMBL" id="JAAGUX010000002">
    <property type="protein sequence ID" value="NEW54479.1"/>
    <property type="molecule type" value="Genomic_DNA"/>
</dbReference>
<feature type="chain" id="PRO_5046284688" description="Alanine and proline-rich secreted protein Apa" evidence="2">
    <location>
        <begin position="32"/>
        <end position="82"/>
    </location>
</feature>